<evidence type="ECO:0000256" key="1">
    <source>
        <dbReference type="SAM" id="MobiDB-lite"/>
    </source>
</evidence>
<feature type="region of interest" description="Disordered" evidence="1">
    <location>
        <begin position="26"/>
        <end position="78"/>
    </location>
</feature>
<feature type="compositionally biased region" description="Basic residues" evidence="1">
    <location>
        <begin position="63"/>
        <end position="72"/>
    </location>
</feature>
<keyword evidence="2" id="KW-0732">Signal</keyword>
<evidence type="ECO:0000256" key="2">
    <source>
        <dbReference type="SAM" id="SignalP"/>
    </source>
</evidence>
<gene>
    <name evidence="3" type="ORF">FGKAn22_20270</name>
</gene>
<protein>
    <submittedName>
        <fullName evidence="3">Uncharacterized protein</fullName>
    </submittedName>
</protein>
<feature type="compositionally biased region" description="Pro residues" evidence="1">
    <location>
        <begin position="34"/>
        <end position="48"/>
    </location>
</feature>
<dbReference type="KEGG" id="fku:FGKAn22_20270"/>
<evidence type="ECO:0000313" key="3">
    <source>
        <dbReference type="EMBL" id="BBJ00335.1"/>
    </source>
</evidence>
<dbReference type="Proteomes" id="UP001319121">
    <property type="component" value="Chromosome"/>
</dbReference>
<feature type="compositionally biased region" description="Low complexity" evidence="1">
    <location>
        <begin position="49"/>
        <end position="62"/>
    </location>
</feature>
<proteinExistence type="predicted"/>
<organism evidence="3 4">
    <name type="scientific">Ferrigenium kumadai</name>
    <dbReference type="NCBI Taxonomy" id="1682490"/>
    <lineage>
        <taxon>Bacteria</taxon>
        <taxon>Pseudomonadati</taxon>
        <taxon>Pseudomonadota</taxon>
        <taxon>Betaproteobacteria</taxon>
        <taxon>Nitrosomonadales</taxon>
        <taxon>Gallionellaceae</taxon>
        <taxon>Ferrigenium</taxon>
    </lineage>
</organism>
<dbReference type="EMBL" id="AP019536">
    <property type="protein sequence ID" value="BBJ00335.1"/>
    <property type="molecule type" value="Genomic_DNA"/>
</dbReference>
<evidence type="ECO:0000313" key="4">
    <source>
        <dbReference type="Proteomes" id="UP001319121"/>
    </source>
</evidence>
<dbReference type="RefSeq" id="WP_212785578.1">
    <property type="nucleotide sequence ID" value="NZ_AP019536.1"/>
</dbReference>
<keyword evidence="4" id="KW-1185">Reference proteome</keyword>
<feature type="signal peptide" evidence="2">
    <location>
        <begin position="1"/>
        <end position="22"/>
    </location>
</feature>
<reference evidence="3 4" key="1">
    <citation type="submission" date="2019-03" db="EMBL/GenBank/DDBJ databases">
        <title>Complete genome sequence of Ferrigenium kumadai strain An22, a microaerophilic iron-oxidizing bacterium isolated from a paddy field soil.</title>
        <authorList>
            <person name="Watanabe T."/>
            <person name="Asakawa S."/>
        </authorList>
    </citation>
    <scope>NUCLEOTIDE SEQUENCE [LARGE SCALE GENOMIC DNA]</scope>
    <source>
        <strain evidence="3 4">An22</strain>
    </source>
</reference>
<feature type="chain" id="PRO_5042833966" evidence="2">
    <location>
        <begin position="23"/>
        <end position="95"/>
    </location>
</feature>
<sequence length="95" mass="9440">MKTTIMNVIVVAALSFSGAALAAAETAGKVQTPAAPPAAPASAVPPAPAQAAQPAAKPLAPAKHAKAKKPRPKNLDLRHCLDLETDAAIAKCAGE</sequence>
<accession>A0AAN1T236</accession>
<dbReference type="AlphaFoldDB" id="A0AAN1T236"/>
<name>A0AAN1T236_9PROT</name>